<evidence type="ECO:0008006" key="3">
    <source>
        <dbReference type="Google" id="ProtNLM"/>
    </source>
</evidence>
<accession>A0A3M6UAG1</accession>
<dbReference type="AlphaFoldDB" id="A0A3M6UAG1"/>
<evidence type="ECO:0000313" key="2">
    <source>
        <dbReference type="Proteomes" id="UP000275408"/>
    </source>
</evidence>
<dbReference type="InterPro" id="IPR021109">
    <property type="entry name" value="Peptidase_aspartic_dom_sf"/>
</dbReference>
<comment type="caution">
    <text evidence="1">The sequence shown here is derived from an EMBL/GenBank/DDBJ whole genome shotgun (WGS) entry which is preliminary data.</text>
</comment>
<dbReference type="Proteomes" id="UP000275408">
    <property type="component" value="Unassembled WGS sequence"/>
</dbReference>
<sequence>MRCGSTLENHLRLKCPARDDTEEVKVNGVTIKFKLDTGADVTKAHKKLFGPCKSKLHCLDIIKAKLRLNGNSRDEDVYVVEHLETPLPERWACLALGTVATVGTVTQSADDIKARFPRFLVAWSVWRENTRLN</sequence>
<proteinExistence type="predicted"/>
<dbReference type="SUPFAM" id="SSF50630">
    <property type="entry name" value="Acid proteases"/>
    <property type="match status" value="1"/>
</dbReference>
<protein>
    <recommendedName>
        <fullName evidence="3">Peptidase A2 domain-containing protein</fullName>
    </recommendedName>
</protein>
<evidence type="ECO:0000313" key="1">
    <source>
        <dbReference type="EMBL" id="RMX50514.1"/>
    </source>
</evidence>
<reference evidence="1 2" key="1">
    <citation type="journal article" date="2018" name="Sci. Rep.">
        <title>Comparative analysis of the Pocillopora damicornis genome highlights role of immune system in coral evolution.</title>
        <authorList>
            <person name="Cunning R."/>
            <person name="Bay R.A."/>
            <person name="Gillette P."/>
            <person name="Baker A.C."/>
            <person name="Traylor-Knowles N."/>
        </authorList>
    </citation>
    <scope>NUCLEOTIDE SEQUENCE [LARGE SCALE GENOMIC DNA]</scope>
    <source>
        <strain evidence="1">RSMAS</strain>
        <tissue evidence="1">Whole animal</tissue>
    </source>
</reference>
<gene>
    <name evidence="1" type="ORF">pdam_00024406</name>
</gene>
<dbReference type="EMBL" id="RCHS01001942">
    <property type="protein sequence ID" value="RMX50514.1"/>
    <property type="molecule type" value="Genomic_DNA"/>
</dbReference>
<keyword evidence="2" id="KW-1185">Reference proteome</keyword>
<name>A0A3M6UAG1_POCDA</name>
<organism evidence="1 2">
    <name type="scientific">Pocillopora damicornis</name>
    <name type="common">Cauliflower coral</name>
    <name type="synonym">Millepora damicornis</name>
    <dbReference type="NCBI Taxonomy" id="46731"/>
    <lineage>
        <taxon>Eukaryota</taxon>
        <taxon>Metazoa</taxon>
        <taxon>Cnidaria</taxon>
        <taxon>Anthozoa</taxon>
        <taxon>Hexacorallia</taxon>
        <taxon>Scleractinia</taxon>
        <taxon>Astrocoeniina</taxon>
        <taxon>Pocilloporidae</taxon>
        <taxon>Pocillopora</taxon>
    </lineage>
</organism>